<keyword evidence="3" id="KW-1185">Reference proteome</keyword>
<dbReference type="Proteomes" id="UP000324222">
    <property type="component" value="Unassembled WGS sequence"/>
</dbReference>
<evidence type="ECO:0000313" key="3">
    <source>
        <dbReference type="Proteomes" id="UP000324222"/>
    </source>
</evidence>
<protein>
    <submittedName>
        <fullName evidence="2">Uncharacterized protein</fullName>
    </submittedName>
</protein>
<sequence length="129" mass="14383">MMEWRRGEEYIEEDTLGRAGRKRAGMRTGGSEDCQLGSRLKAGGRGMKGSAHREVQPEGRKGRVDSDVVNEKQIKSCLCRLIVQRLRCNRPNCCLCFVRACDHALKVLDGVSSTVEWCTPIRSLEALAS</sequence>
<proteinExistence type="predicted"/>
<feature type="compositionally biased region" description="Basic and acidic residues" evidence="1">
    <location>
        <begin position="51"/>
        <end position="66"/>
    </location>
</feature>
<organism evidence="2 3">
    <name type="scientific">Portunus trituberculatus</name>
    <name type="common">Swimming crab</name>
    <name type="synonym">Neptunus trituberculatus</name>
    <dbReference type="NCBI Taxonomy" id="210409"/>
    <lineage>
        <taxon>Eukaryota</taxon>
        <taxon>Metazoa</taxon>
        <taxon>Ecdysozoa</taxon>
        <taxon>Arthropoda</taxon>
        <taxon>Crustacea</taxon>
        <taxon>Multicrustacea</taxon>
        <taxon>Malacostraca</taxon>
        <taxon>Eumalacostraca</taxon>
        <taxon>Eucarida</taxon>
        <taxon>Decapoda</taxon>
        <taxon>Pleocyemata</taxon>
        <taxon>Brachyura</taxon>
        <taxon>Eubrachyura</taxon>
        <taxon>Portunoidea</taxon>
        <taxon>Portunidae</taxon>
        <taxon>Portuninae</taxon>
        <taxon>Portunus</taxon>
    </lineage>
</organism>
<name>A0A5B7F7Q6_PORTR</name>
<accession>A0A5B7F7Q6</accession>
<evidence type="ECO:0000256" key="1">
    <source>
        <dbReference type="SAM" id="MobiDB-lite"/>
    </source>
</evidence>
<dbReference type="EMBL" id="VSRR010005109">
    <property type="protein sequence ID" value="MPC41567.1"/>
    <property type="molecule type" value="Genomic_DNA"/>
</dbReference>
<evidence type="ECO:0000313" key="2">
    <source>
        <dbReference type="EMBL" id="MPC41567.1"/>
    </source>
</evidence>
<dbReference type="AlphaFoldDB" id="A0A5B7F7Q6"/>
<comment type="caution">
    <text evidence="2">The sequence shown here is derived from an EMBL/GenBank/DDBJ whole genome shotgun (WGS) entry which is preliminary data.</text>
</comment>
<reference evidence="2 3" key="1">
    <citation type="submission" date="2019-05" db="EMBL/GenBank/DDBJ databases">
        <title>Another draft genome of Portunus trituberculatus and its Hox gene families provides insights of decapod evolution.</title>
        <authorList>
            <person name="Jeong J.-H."/>
            <person name="Song I."/>
            <person name="Kim S."/>
            <person name="Choi T."/>
            <person name="Kim D."/>
            <person name="Ryu S."/>
            <person name="Kim W."/>
        </authorList>
    </citation>
    <scope>NUCLEOTIDE SEQUENCE [LARGE SCALE GENOMIC DNA]</scope>
    <source>
        <tissue evidence="2">Muscle</tissue>
    </source>
</reference>
<feature type="region of interest" description="Disordered" evidence="1">
    <location>
        <begin position="40"/>
        <end position="66"/>
    </location>
</feature>
<gene>
    <name evidence="2" type="ORF">E2C01_035166</name>
</gene>